<feature type="domain" description="Clp1 P-loop" evidence="3">
    <location>
        <begin position="65"/>
        <end position="224"/>
    </location>
</feature>
<evidence type="ECO:0000313" key="5">
    <source>
        <dbReference type="Proteomes" id="UP000284403"/>
    </source>
</evidence>
<name>A0A422QCL1_9TRYP</name>
<sequence>MVFSVFAWNSASIRIEGPKQLILNCYRSTIPPFLRPLVEYHCIIHDARIMADRNSLFGPVVLICGKNDTEKHAIARTLCNYAARTGWCPQLVDLDSGIGQMLGAPGTLCAGVIEYPMTLDEETTTGPVSVCFFTGSSEPQSRGSSGEWNIFGPYKHYTKLLLTSVSDRIANHLGGVVGSSGAVVVLPDLRGTSGLVFTEDLLRRFNVSHVLCVGDDFLFTGLYNRIMKMRNVPNTHPSVNTRIDRLSQSFHYPPMDAGTELLSSKLESYFFGGGAIDLQPSEINKSFSSIEILVLKDVEGHAVVAVVEQDALEGIVGCVGALLEASTRRDKDVLSLAPFALARVQGVDAHGVNLLVSTHSVLSEKLILVVGSFHWITR</sequence>
<comment type="caution">
    <text evidence="4">The sequence shown here is derived from an EMBL/GenBank/DDBJ whole genome shotgun (WGS) entry which is preliminary data.</text>
</comment>
<keyword evidence="1" id="KW-0547">Nucleotide-binding</keyword>
<evidence type="ECO:0000259" key="3">
    <source>
        <dbReference type="Pfam" id="PF16575"/>
    </source>
</evidence>
<dbReference type="PANTHER" id="PTHR12755:SF4">
    <property type="entry name" value="POLYRIBONUCLEOTIDE 5'-HYDROXYL-KINASE CLP1 P-LOOP DOMAIN-CONTAINING PROTEIN"/>
    <property type="match status" value="1"/>
</dbReference>
<dbReference type="GeneID" id="40313660"/>
<protein>
    <submittedName>
        <fullName evidence="4">Polyribonucleotide 5-hydroxyl-kinase</fullName>
    </submittedName>
</protein>
<organism evidence="4 5">
    <name type="scientific">Trypanosoma conorhini</name>
    <dbReference type="NCBI Taxonomy" id="83891"/>
    <lineage>
        <taxon>Eukaryota</taxon>
        <taxon>Discoba</taxon>
        <taxon>Euglenozoa</taxon>
        <taxon>Kinetoplastea</taxon>
        <taxon>Metakinetoplastina</taxon>
        <taxon>Trypanosomatida</taxon>
        <taxon>Trypanosomatidae</taxon>
        <taxon>Trypanosoma</taxon>
    </lineage>
</organism>
<keyword evidence="5" id="KW-1185">Reference proteome</keyword>
<evidence type="ECO:0000313" key="4">
    <source>
        <dbReference type="EMBL" id="RNF27665.1"/>
    </source>
</evidence>
<dbReference type="AlphaFoldDB" id="A0A422QCL1"/>
<dbReference type="GO" id="GO:0006388">
    <property type="term" value="P:tRNA splicing, via endonucleolytic cleavage and ligation"/>
    <property type="evidence" value="ECO:0007669"/>
    <property type="project" value="TreeGrafter"/>
</dbReference>
<dbReference type="GO" id="GO:0005634">
    <property type="term" value="C:nucleus"/>
    <property type="evidence" value="ECO:0007669"/>
    <property type="project" value="TreeGrafter"/>
</dbReference>
<dbReference type="InterPro" id="IPR045116">
    <property type="entry name" value="Clp1/Grc3"/>
</dbReference>
<keyword evidence="4" id="KW-0808">Transferase</keyword>
<dbReference type="InterPro" id="IPR032319">
    <property type="entry name" value="CLP1_P"/>
</dbReference>
<dbReference type="Proteomes" id="UP000284403">
    <property type="component" value="Unassembled WGS sequence"/>
</dbReference>
<keyword evidence="2" id="KW-0067">ATP-binding</keyword>
<proteinExistence type="predicted"/>
<gene>
    <name evidence="4" type="ORF">Tco025E_00049</name>
</gene>
<dbReference type="RefSeq" id="XP_029232871.1">
    <property type="nucleotide sequence ID" value="XM_029366998.1"/>
</dbReference>
<keyword evidence="4" id="KW-0418">Kinase</keyword>
<evidence type="ECO:0000256" key="2">
    <source>
        <dbReference type="ARBA" id="ARBA00022840"/>
    </source>
</evidence>
<evidence type="ECO:0000256" key="1">
    <source>
        <dbReference type="ARBA" id="ARBA00022741"/>
    </source>
</evidence>
<dbReference type="GO" id="GO:0051731">
    <property type="term" value="F:polynucleotide 5'-hydroxyl-kinase activity"/>
    <property type="evidence" value="ECO:0007669"/>
    <property type="project" value="InterPro"/>
</dbReference>
<dbReference type="EMBL" id="MKKU01000001">
    <property type="protein sequence ID" value="RNF27665.1"/>
    <property type="molecule type" value="Genomic_DNA"/>
</dbReference>
<dbReference type="OrthoDB" id="258143at2759"/>
<dbReference type="GO" id="GO:0005524">
    <property type="term" value="F:ATP binding"/>
    <property type="evidence" value="ECO:0007669"/>
    <property type="project" value="UniProtKB-KW"/>
</dbReference>
<reference evidence="4 5" key="1">
    <citation type="journal article" date="2018" name="BMC Genomics">
        <title>Genomic comparison of Trypanosoma conorhini and Trypanosoma rangeli to Trypanosoma cruzi strains of high and low virulence.</title>
        <authorList>
            <person name="Bradwell K.R."/>
            <person name="Koparde V.N."/>
            <person name="Matveyev A.V."/>
            <person name="Serrano M.G."/>
            <person name="Alves J.M."/>
            <person name="Parikh H."/>
            <person name="Huang B."/>
            <person name="Lee V."/>
            <person name="Espinosa-Alvarez O."/>
            <person name="Ortiz P.A."/>
            <person name="Costa-Martins A.G."/>
            <person name="Teixeira M.M."/>
            <person name="Buck G.A."/>
        </authorList>
    </citation>
    <scope>NUCLEOTIDE SEQUENCE [LARGE SCALE GENOMIC DNA]</scope>
    <source>
        <strain evidence="4 5">025E</strain>
    </source>
</reference>
<dbReference type="Gene3D" id="3.40.50.300">
    <property type="entry name" value="P-loop containing nucleotide triphosphate hydrolases"/>
    <property type="match status" value="1"/>
</dbReference>
<dbReference type="Pfam" id="PF16575">
    <property type="entry name" value="CLP1_P"/>
    <property type="match status" value="1"/>
</dbReference>
<dbReference type="PANTHER" id="PTHR12755">
    <property type="entry name" value="CLEAVAGE/POLYADENYLATION FACTOR IA SUBUNIT CLP1P"/>
    <property type="match status" value="1"/>
</dbReference>
<accession>A0A422QCL1</accession>
<dbReference type="InterPro" id="IPR027417">
    <property type="entry name" value="P-loop_NTPase"/>
</dbReference>